<accession>A0ABN3AW85</accession>
<gene>
    <name evidence="2" type="ORF">GCM10009784_17610</name>
</gene>
<feature type="transmembrane region" description="Helical" evidence="1">
    <location>
        <begin position="55"/>
        <end position="73"/>
    </location>
</feature>
<evidence type="ECO:0000313" key="3">
    <source>
        <dbReference type="Proteomes" id="UP001500974"/>
    </source>
</evidence>
<comment type="caution">
    <text evidence="2">The sequence shown here is derived from an EMBL/GenBank/DDBJ whole genome shotgun (WGS) entry which is preliminary data.</text>
</comment>
<feature type="transmembrane region" description="Helical" evidence="1">
    <location>
        <begin position="165"/>
        <end position="185"/>
    </location>
</feature>
<keyword evidence="1" id="KW-0812">Transmembrane</keyword>
<proteinExistence type="predicted"/>
<keyword evidence="3" id="KW-1185">Reference proteome</keyword>
<reference evidence="2 3" key="1">
    <citation type="journal article" date="2019" name="Int. J. Syst. Evol. Microbiol.">
        <title>The Global Catalogue of Microorganisms (GCM) 10K type strain sequencing project: providing services to taxonomists for standard genome sequencing and annotation.</title>
        <authorList>
            <consortium name="The Broad Institute Genomics Platform"/>
            <consortium name="The Broad Institute Genome Sequencing Center for Infectious Disease"/>
            <person name="Wu L."/>
            <person name="Ma J."/>
        </authorList>
    </citation>
    <scope>NUCLEOTIDE SEQUENCE [LARGE SCALE GENOMIC DNA]</scope>
    <source>
        <strain evidence="2 3">JCM 14917</strain>
    </source>
</reference>
<dbReference type="RefSeq" id="WP_346028123.1">
    <property type="nucleotide sequence ID" value="NZ_BAAAON010000002.1"/>
</dbReference>
<feature type="transmembrane region" description="Helical" evidence="1">
    <location>
        <begin position="16"/>
        <end position="40"/>
    </location>
</feature>
<dbReference type="Proteomes" id="UP001500974">
    <property type="component" value="Unassembled WGS sequence"/>
</dbReference>
<sequence length="229" mass="25002">MNRVVKVMRMQLANRWIFIGIPLIILAASFLLTLIIWSFIPNDGGVRISGGSQAVMWYFFALGIQSLTLTFPFSQGLSITRRTFFLGTLSLFSLIALITAVTYWLLGLVEQGTGGWGVGGSFFALDWIADGPWYQPIAFYFAVMMALFLIGFWSATIYKRWQATGLLIAGISVALALVGILYLIGSRSAWPEVGAFLGSQTQLTVAGWLAVLALALAGGSFLTLRRAEP</sequence>
<dbReference type="EMBL" id="BAAAON010000002">
    <property type="protein sequence ID" value="GAA2175401.1"/>
    <property type="molecule type" value="Genomic_DNA"/>
</dbReference>
<keyword evidence="1" id="KW-1133">Transmembrane helix</keyword>
<keyword evidence="1" id="KW-0472">Membrane</keyword>
<organism evidence="2 3">
    <name type="scientific">Arthrobacter parietis</name>
    <dbReference type="NCBI Taxonomy" id="271434"/>
    <lineage>
        <taxon>Bacteria</taxon>
        <taxon>Bacillati</taxon>
        <taxon>Actinomycetota</taxon>
        <taxon>Actinomycetes</taxon>
        <taxon>Micrococcales</taxon>
        <taxon>Micrococcaceae</taxon>
        <taxon>Arthrobacter</taxon>
    </lineage>
</organism>
<name>A0ABN3AW85_9MICC</name>
<feature type="transmembrane region" description="Helical" evidence="1">
    <location>
        <begin position="205"/>
        <end position="224"/>
    </location>
</feature>
<evidence type="ECO:0008006" key="4">
    <source>
        <dbReference type="Google" id="ProtNLM"/>
    </source>
</evidence>
<evidence type="ECO:0000313" key="2">
    <source>
        <dbReference type="EMBL" id="GAA2175401.1"/>
    </source>
</evidence>
<protein>
    <recommendedName>
        <fullName evidence="4">ABC transporter permease</fullName>
    </recommendedName>
</protein>
<feature type="transmembrane region" description="Helical" evidence="1">
    <location>
        <begin position="85"/>
        <end position="106"/>
    </location>
</feature>
<evidence type="ECO:0000256" key="1">
    <source>
        <dbReference type="SAM" id="Phobius"/>
    </source>
</evidence>
<feature type="transmembrane region" description="Helical" evidence="1">
    <location>
        <begin position="137"/>
        <end position="158"/>
    </location>
</feature>